<protein>
    <submittedName>
        <fullName evidence="1">Uncharacterized protein</fullName>
    </submittedName>
</protein>
<evidence type="ECO:0000313" key="2">
    <source>
        <dbReference type="Proteomes" id="UP001060085"/>
    </source>
</evidence>
<name>A0ACC0BW42_CATRO</name>
<evidence type="ECO:0000313" key="1">
    <source>
        <dbReference type="EMBL" id="KAI5676812.1"/>
    </source>
</evidence>
<comment type="caution">
    <text evidence="1">The sequence shown here is derived from an EMBL/GenBank/DDBJ whole genome shotgun (WGS) entry which is preliminary data.</text>
</comment>
<reference evidence="2" key="1">
    <citation type="journal article" date="2023" name="Nat. Plants">
        <title>Single-cell RNA sequencing provides a high-resolution roadmap for understanding the multicellular compartmentation of specialized metabolism.</title>
        <authorList>
            <person name="Sun S."/>
            <person name="Shen X."/>
            <person name="Li Y."/>
            <person name="Li Y."/>
            <person name="Wang S."/>
            <person name="Li R."/>
            <person name="Zhang H."/>
            <person name="Shen G."/>
            <person name="Guo B."/>
            <person name="Wei J."/>
            <person name="Xu J."/>
            <person name="St-Pierre B."/>
            <person name="Chen S."/>
            <person name="Sun C."/>
        </authorList>
    </citation>
    <scope>NUCLEOTIDE SEQUENCE [LARGE SCALE GENOMIC DNA]</scope>
</reference>
<organism evidence="1 2">
    <name type="scientific">Catharanthus roseus</name>
    <name type="common">Madagascar periwinkle</name>
    <name type="synonym">Vinca rosea</name>
    <dbReference type="NCBI Taxonomy" id="4058"/>
    <lineage>
        <taxon>Eukaryota</taxon>
        <taxon>Viridiplantae</taxon>
        <taxon>Streptophyta</taxon>
        <taxon>Embryophyta</taxon>
        <taxon>Tracheophyta</taxon>
        <taxon>Spermatophyta</taxon>
        <taxon>Magnoliopsida</taxon>
        <taxon>eudicotyledons</taxon>
        <taxon>Gunneridae</taxon>
        <taxon>Pentapetalae</taxon>
        <taxon>asterids</taxon>
        <taxon>lamiids</taxon>
        <taxon>Gentianales</taxon>
        <taxon>Apocynaceae</taxon>
        <taxon>Rauvolfioideae</taxon>
        <taxon>Vinceae</taxon>
        <taxon>Catharanthinae</taxon>
        <taxon>Catharanthus</taxon>
    </lineage>
</organism>
<dbReference type="EMBL" id="CM044702">
    <property type="protein sequence ID" value="KAI5676812.1"/>
    <property type="molecule type" value="Genomic_DNA"/>
</dbReference>
<dbReference type="Proteomes" id="UP001060085">
    <property type="component" value="Linkage Group LG02"/>
</dbReference>
<proteinExistence type="predicted"/>
<accession>A0ACC0BW42</accession>
<keyword evidence="2" id="KW-1185">Reference proteome</keyword>
<sequence>MFSSQISLERSGVPRATEVLGQEFLDQISPEGHRFMFYLFRLESSVEFLFMFLFVGVTPTDKNFTVVTAFMRNEQVIITDRKSGLMPVIDDQNVLAKLTELTKDEELVDIKAFWKTLEIGNSHPSARQHYMDSEMCSLTDLLNQISVLTPVLPDDPGMKLTSSPEIAVTKWQKKTNSTKIDK</sequence>
<gene>
    <name evidence="1" type="ORF">M9H77_07762</name>
</gene>